<evidence type="ECO:0000259" key="1">
    <source>
        <dbReference type="PROSITE" id="PS50987"/>
    </source>
</evidence>
<dbReference type="CDD" id="cd00090">
    <property type="entry name" value="HTH_ARSR"/>
    <property type="match status" value="1"/>
</dbReference>
<dbReference type="InterPro" id="IPR001845">
    <property type="entry name" value="HTH_ArsR_DNA-bd_dom"/>
</dbReference>
<evidence type="ECO:0000313" key="3">
    <source>
        <dbReference type="Proteomes" id="UP001285154"/>
    </source>
</evidence>
<dbReference type="Proteomes" id="UP001285154">
    <property type="component" value="Unassembled WGS sequence"/>
</dbReference>
<evidence type="ECO:0000313" key="2">
    <source>
        <dbReference type="EMBL" id="MDX8530099.1"/>
    </source>
</evidence>
<dbReference type="InterPro" id="IPR011991">
    <property type="entry name" value="ArsR-like_HTH"/>
</dbReference>
<dbReference type="InterPro" id="IPR036388">
    <property type="entry name" value="WH-like_DNA-bd_sf"/>
</dbReference>
<proteinExistence type="predicted"/>
<feature type="domain" description="HTH arsR-type" evidence="1">
    <location>
        <begin position="1"/>
        <end position="94"/>
    </location>
</feature>
<name>A0ABU4ZXH6_9HYPH</name>
<gene>
    <name evidence="2" type="ORF">RFM42_03865</name>
</gene>
<dbReference type="Pfam" id="PF12840">
    <property type="entry name" value="HTH_20"/>
    <property type="match status" value="1"/>
</dbReference>
<dbReference type="PROSITE" id="PS50987">
    <property type="entry name" value="HTH_ARSR_2"/>
    <property type="match status" value="1"/>
</dbReference>
<dbReference type="EMBL" id="JAVIIQ010000001">
    <property type="protein sequence ID" value="MDX8530099.1"/>
    <property type="molecule type" value="Genomic_DNA"/>
</dbReference>
<keyword evidence="3" id="KW-1185">Reference proteome</keyword>
<sequence>MATNAMFAEIAALAGDPARSSMLHALMDGRALTTTMLSRVAGISPQTASGHLSRLTAVGLLSVEKQGRFHYHRLASASVARMLETMMQVAAELEPDRARLSTERGDAELRKARTCFDHFAGQLGVALADTLVAQGFVELNAEAGMVTEAGLTFLDAAGLDTRPLLSRRTGRQGGLLCRQCFDWSERRSHLGGGLGALICTHSMNNGWTRRLDGTRAVLITPKGEKIFREAFGLKINSRRCT</sequence>
<dbReference type="InterPro" id="IPR052543">
    <property type="entry name" value="HTH_Metal-responsive_Reg"/>
</dbReference>
<dbReference type="SMART" id="SM00418">
    <property type="entry name" value="HTH_ARSR"/>
    <property type="match status" value="1"/>
</dbReference>
<accession>A0ABU4ZXH6</accession>
<dbReference type="RefSeq" id="WP_320245455.1">
    <property type="nucleotide sequence ID" value="NZ_JAVIIQ010000001.1"/>
</dbReference>
<dbReference type="Gene3D" id="1.10.10.10">
    <property type="entry name" value="Winged helix-like DNA-binding domain superfamily/Winged helix DNA-binding domain"/>
    <property type="match status" value="1"/>
</dbReference>
<dbReference type="InterPro" id="IPR036390">
    <property type="entry name" value="WH_DNA-bd_sf"/>
</dbReference>
<dbReference type="SUPFAM" id="SSF46785">
    <property type="entry name" value="Winged helix' DNA-binding domain"/>
    <property type="match status" value="1"/>
</dbReference>
<dbReference type="PANTHER" id="PTHR39168:SF1">
    <property type="entry name" value="TRANSCRIPTIONAL REGULATORY PROTEIN"/>
    <property type="match status" value="1"/>
</dbReference>
<dbReference type="PANTHER" id="PTHR39168">
    <property type="entry name" value="TRANSCRIPTIONAL REGULATOR-RELATED"/>
    <property type="match status" value="1"/>
</dbReference>
<comment type="caution">
    <text evidence="2">The sequence shown here is derived from an EMBL/GenBank/DDBJ whole genome shotgun (WGS) entry which is preliminary data.</text>
</comment>
<reference evidence="2 3" key="1">
    <citation type="submission" date="2023-08" db="EMBL/GenBank/DDBJ databases">
        <title>Implementing the SeqCode for naming new Mesorhizobium species isolated from Vachellia karroo root nodules.</title>
        <authorList>
            <person name="Van Lill M."/>
        </authorList>
    </citation>
    <scope>NUCLEOTIDE SEQUENCE [LARGE SCALE GENOMIC DNA]</scope>
    <source>
        <strain evidence="2 3">VK25D</strain>
    </source>
</reference>
<protein>
    <submittedName>
        <fullName evidence="2">Helix-turn-helix transcriptional regulator</fullName>
    </submittedName>
</protein>
<organism evidence="2 3">
    <name type="scientific">Mesorhizobium vachelliae</name>
    <dbReference type="NCBI Taxonomy" id="3072309"/>
    <lineage>
        <taxon>Bacteria</taxon>
        <taxon>Pseudomonadati</taxon>
        <taxon>Pseudomonadota</taxon>
        <taxon>Alphaproteobacteria</taxon>
        <taxon>Hyphomicrobiales</taxon>
        <taxon>Phyllobacteriaceae</taxon>
        <taxon>Mesorhizobium</taxon>
    </lineage>
</organism>